<dbReference type="AlphaFoldDB" id="A0A0L0DJM5"/>
<keyword evidence="4 8" id="KW-0812">Transmembrane</keyword>
<dbReference type="SUPFAM" id="SSF161111">
    <property type="entry name" value="Cation efflux protein transmembrane domain-like"/>
    <property type="match status" value="1"/>
</dbReference>
<keyword evidence="6" id="KW-0406">Ion transport</keyword>
<reference evidence="10 11" key="1">
    <citation type="submission" date="2010-05" db="EMBL/GenBank/DDBJ databases">
        <title>The Genome Sequence of Thecamonas trahens ATCC 50062.</title>
        <authorList>
            <consortium name="The Broad Institute Genome Sequencing Platform"/>
            <person name="Russ C."/>
            <person name="Cuomo C."/>
            <person name="Shea T."/>
            <person name="Young S.K."/>
            <person name="Zeng Q."/>
            <person name="Koehrsen M."/>
            <person name="Haas B."/>
            <person name="Borodovsky M."/>
            <person name="Guigo R."/>
            <person name="Alvarado L."/>
            <person name="Berlin A."/>
            <person name="Bochicchio J."/>
            <person name="Borenstein D."/>
            <person name="Chapman S."/>
            <person name="Chen Z."/>
            <person name="Freedman E."/>
            <person name="Gellesch M."/>
            <person name="Goldberg J."/>
            <person name="Griggs A."/>
            <person name="Gujja S."/>
            <person name="Heilman E."/>
            <person name="Heiman D."/>
            <person name="Hepburn T."/>
            <person name="Howarth C."/>
            <person name="Jen D."/>
            <person name="Larson L."/>
            <person name="Mehta T."/>
            <person name="Park D."/>
            <person name="Pearson M."/>
            <person name="Roberts A."/>
            <person name="Saif S."/>
            <person name="Shenoy N."/>
            <person name="Sisk P."/>
            <person name="Stolte C."/>
            <person name="Sykes S."/>
            <person name="Thomson T."/>
            <person name="Walk T."/>
            <person name="White J."/>
            <person name="Yandava C."/>
            <person name="Burger G."/>
            <person name="Gray M.W."/>
            <person name="Holland P.W.H."/>
            <person name="King N."/>
            <person name="Lang F.B.F."/>
            <person name="Roger A.J."/>
            <person name="Ruiz-Trillo I."/>
            <person name="Lander E."/>
            <person name="Nusbaum C."/>
        </authorList>
    </citation>
    <scope>NUCLEOTIDE SEQUENCE [LARGE SCALE GENOMIC DNA]</scope>
    <source>
        <strain evidence="10 11">ATCC 50062</strain>
    </source>
</reference>
<evidence type="ECO:0000256" key="4">
    <source>
        <dbReference type="ARBA" id="ARBA00022692"/>
    </source>
</evidence>
<dbReference type="OrthoDB" id="5382797at2759"/>
<comment type="subcellular location">
    <subcellularLocation>
        <location evidence="1">Membrane</location>
        <topology evidence="1">Multi-pass membrane protein</topology>
    </subcellularLocation>
</comment>
<dbReference type="GO" id="GO:0005794">
    <property type="term" value="C:Golgi apparatus"/>
    <property type="evidence" value="ECO:0007669"/>
    <property type="project" value="TreeGrafter"/>
</dbReference>
<dbReference type="InterPro" id="IPR058533">
    <property type="entry name" value="Cation_efflux_TM"/>
</dbReference>
<evidence type="ECO:0000256" key="1">
    <source>
        <dbReference type="ARBA" id="ARBA00004141"/>
    </source>
</evidence>
<evidence type="ECO:0000256" key="6">
    <source>
        <dbReference type="ARBA" id="ARBA00023065"/>
    </source>
</evidence>
<comment type="similarity">
    <text evidence="2">Belongs to the cation diffusion facilitator (CDF) transporter (TC 2.A.4) family. SLC30A subfamily.</text>
</comment>
<dbReference type="GO" id="GO:0006882">
    <property type="term" value="P:intracellular zinc ion homeostasis"/>
    <property type="evidence" value="ECO:0007669"/>
    <property type="project" value="InterPro"/>
</dbReference>
<evidence type="ECO:0000313" key="11">
    <source>
        <dbReference type="Proteomes" id="UP000054408"/>
    </source>
</evidence>
<dbReference type="Gene3D" id="1.20.1510.10">
    <property type="entry name" value="Cation efflux protein transmembrane domain"/>
    <property type="match status" value="1"/>
</dbReference>
<evidence type="ECO:0000259" key="9">
    <source>
        <dbReference type="Pfam" id="PF01545"/>
    </source>
</evidence>
<evidence type="ECO:0000256" key="7">
    <source>
        <dbReference type="ARBA" id="ARBA00023136"/>
    </source>
</evidence>
<dbReference type="OMA" id="KWRANER"/>
<dbReference type="NCBIfam" id="TIGR01297">
    <property type="entry name" value="CDF"/>
    <property type="match status" value="1"/>
</dbReference>
<gene>
    <name evidence="10" type="ORF">AMSG_07696</name>
</gene>
<name>A0A0L0DJM5_THETB</name>
<dbReference type="InterPro" id="IPR002524">
    <property type="entry name" value="Cation_efflux"/>
</dbReference>
<feature type="transmembrane region" description="Helical" evidence="8">
    <location>
        <begin position="93"/>
        <end position="115"/>
    </location>
</feature>
<dbReference type="Proteomes" id="UP000054408">
    <property type="component" value="Unassembled WGS sequence"/>
</dbReference>
<organism evidence="10 11">
    <name type="scientific">Thecamonas trahens ATCC 50062</name>
    <dbReference type="NCBI Taxonomy" id="461836"/>
    <lineage>
        <taxon>Eukaryota</taxon>
        <taxon>Apusozoa</taxon>
        <taxon>Apusomonadida</taxon>
        <taxon>Apusomonadidae</taxon>
        <taxon>Thecamonas</taxon>
    </lineage>
</organism>
<feature type="transmembrane region" description="Helical" evidence="8">
    <location>
        <begin position="127"/>
        <end position="147"/>
    </location>
</feature>
<proteinExistence type="inferred from homology"/>
<dbReference type="RefSeq" id="XP_013756156.1">
    <property type="nucleotide sequence ID" value="XM_013900702.1"/>
</dbReference>
<feature type="transmembrane region" description="Helical" evidence="8">
    <location>
        <begin position="25"/>
        <end position="43"/>
    </location>
</feature>
<dbReference type="PANTHER" id="PTHR45755:SF4">
    <property type="entry name" value="ZINC TRANSPORTER 7"/>
    <property type="match status" value="1"/>
</dbReference>
<evidence type="ECO:0000256" key="2">
    <source>
        <dbReference type="ARBA" id="ARBA00008873"/>
    </source>
</evidence>
<dbReference type="GeneID" id="25566561"/>
<dbReference type="STRING" id="461836.A0A0L0DJM5"/>
<feature type="transmembrane region" description="Helical" evidence="8">
    <location>
        <begin position="63"/>
        <end position="86"/>
    </location>
</feature>
<evidence type="ECO:0000256" key="8">
    <source>
        <dbReference type="SAM" id="Phobius"/>
    </source>
</evidence>
<feature type="transmembrane region" description="Helical" evidence="8">
    <location>
        <begin position="214"/>
        <end position="231"/>
    </location>
</feature>
<protein>
    <submittedName>
        <fullName evidence="10">Metal tolerance protein</fullName>
    </submittedName>
</protein>
<dbReference type="PANTHER" id="PTHR45755">
    <property type="match status" value="1"/>
</dbReference>
<dbReference type="EMBL" id="GL349467">
    <property type="protein sequence ID" value="KNC51498.1"/>
    <property type="molecule type" value="Genomic_DNA"/>
</dbReference>
<keyword evidence="7 8" id="KW-0472">Membrane</keyword>
<dbReference type="GO" id="GO:0016020">
    <property type="term" value="C:membrane"/>
    <property type="evidence" value="ECO:0007669"/>
    <property type="project" value="UniProtKB-SubCell"/>
</dbReference>
<evidence type="ECO:0000313" key="10">
    <source>
        <dbReference type="EMBL" id="KNC51498.1"/>
    </source>
</evidence>
<dbReference type="InterPro" id="IPR045316">
    <property type="entry name" value="Msc2-like"/>
</dbReference>
<keyword evidence="11" id="KW-1185">Reference proteome</keyword>
<dbReference type="eggNOG" id="KOG1484">
    <property type="taxonomic scope" value="Eukaryota"/>
</dbReference>
<sequence>MSLASALASSRHHIRVLWSTPSTRTLLLFAVMEFVFLCVELVYGMWAESLALVADAVHHTLDVFALTVSLLAAVVSRLPPTFAYSYGFERVEVLAGFTVGSAIAFIGLFLVVEVVEKVLEPTEPSSAHVIPIALASLALNLARWALIQDYAFLRSERLTPNAAASSSTLLRSELAARNAATPLPVRLARENAASVAVMAAATAVEWGYPTADVIAASFVIVLLIVTILPLMRDTGRVLLQAKPASIRGVLDKVMREASTLDGVLEVRPDKCHFWTLSPGTFVGNISLRVREDANEQVVLQHVRSMFDPFVTHLTIQIEKDEWGQ</sequence>
<evidence type="ECO:0000256" key="5">
    <source>
        <dbReference type="ARBA" id="ARBA00022989"/>
    </source>
</evidence>
<dbReference type="InterPro" id="IPR027469">
    <property type="entry name" value="Cation_efflux_TMD_sf"/>
</dbReference>
<evidence type="ECO:0000256" key="3">
    <source>
        <dbReference type="ARBA" id="ARBA00022448"/>
    </source>
</evidence>
<accession>A0A0L0DJM5</accession>
<feature type="domain" description="Cation efflux protein transmembrane" evidence="9">
    <location>
        <begin position="26"/>
        <end position="239"/>
    </location>
</feature>
<keyword evidence="3" id="KW-0813">Transport</keyword>
<dbReference type="GO" id="GO:0005385">
    <property type="term" value="F:zinc ion transmembrane transporter activity"/>
    <property type="evidence" value="ECO:0007669"/>
    <property type="project" value="InterPro"/>
</dbReference>
<dbReference type="Pfam" id="PF01545">
    <property type="entry name" value="Cation_efflux"/>
    <property type="match status" value="1"/>
</dbReference>
<keyword evidence="5 8" id="KW-1133">Transmembrane helix</keyword>